<keyword evidence="6" id="KW-1185">Reference proteome</keyword>
<feature type="region of interest" description="Disordered" evidence="3">
    <location>
        <begin position="1"/>
        <end position="29"/>
    </location>
</feature>
<dbReference type="InterPro" id="IPR002075">
    <property type="entry name" value="NTF2_dom"/>
</dbReference>
<evidence type="ECO:0000256" key="1">
    <source>
        <dbReference type="ARBA" id="ARBA00004496"/>
    </source>
</evidence>
<name>A0AAD3MRM0_LATJO</name>
<feature type="domain" description="NTF2" evidence="4">
    <location>
        <begin position="276"/>
        <end position="388"/>
    </location>
</feature>
<dbReference type="SUPFAM" id="SSF54427">
    <property type="entry name" value="NTF2-like"/>
    <property type="match status" value="1"/>
</dbReference>
<gene>
    <name evidence="5" type="ORF">AKAME5_001114600</name>
</gene>
<dbReference type="GO" id="GO:0031083">
    <property type="term" value="C:BLOC-1 complex"/>
    <property type="evidence" value="ECO:0007669"/>
    <property type="project" value="TreeGrafter"/>
</dbReference>
<dbReference type="GO" id="GO:0006606">
    <property type="term" value="P:protein import into nucleus"/>
    <property type="evidence" value="ECO:0007669"/>
    <property type="project" value="UniProtKB-ARBA"/>
</dbReference>
<dbReference type="AlphaFoldDB" id="A0AAD3MRM0"/>
<organism evidence="5 6">
    <name type="scientific">Lates japonicus</name>
    <name type="common">Japanese lates</name>
    <dbReference type="NCBI Taxonomy" id="270547"/>
    <lineage>
        <taxon>Eukaryota</taxon>
        <taxon>Metazoa</taxon>
        <taxon>Chordata</taxon>
        <taxon>Craniata</taxon>
        <taxon>Vertebrata</taxon>
        <taxon>Euteleostomi</taxon>
        <taxon>Actinopterygii</taxon>
        <taxon>Neopterygii</taxon>
        <taxon>Teleostei</taxon>
        <taxon>Neoteleostei</taxon>
        <taxon>Acanthomorphata</taxon>
        <taxon>Carangaria</taxon>
        <taxon>Carangaria incertae sedis</taxon>
        <taxon>Centropomidae</taxon>
        <taxon>Lates</taxon>
    </lineage>
</organism>
<evidence type="ECO:0000256" key="2">
    <source>
        <dbReference type="ARBA" id="ARBA00022490"/>
    </source>
</evidence>
<dbReference type="EMBL" id="BRZM01000037">
    <property type="protein sequence ID" value="GLD59110.1"/>
    <property type="molecule type" value="Genomic_DNA"/>
</dbReference>
<dbReference type="InterPro" id="IPR024857">
    <property type="entry name" value="Cappuccino"/>
</dbReference>
<dbReference type="GO" id="GO:0005737">
    <property type="term" value="C:cytoplasm"/>
    <property type="evidence" value="ECO:0007669"/>
    <property type="project" value="UniProtKB-SubCell"/>
</dbReference>
<evidence type="ECO:0000313" key="6">
    <source>
        <dbReference type="Proteomes" id="UP001279410"/>
    </source>
</evidence>
<dbReference type="PROSITE" id="PS50177">
    <property type="entry name" value="NTF2_DOMAIN"/>
    <property type="match status" value="1"/>
</dbReference>
<proteinExistence type="predicted"/>
<dbReference type="Gene3D" id="3.10.450.50">
    <property type="match status" value="1"/>
</dbReference>
<evidence type="ECO:0000313" key="5">
    <source>
        <dbReference type="EMBL" id="GLD59110.1"/>
    </source>
</evidence>
<feature type="region of interest" description="Disordered" evidence="3">
    <location>
        <begin position="63"/>
        <end position="88"/>
    </location>
</feature>
<comment type="caution">
    <text evidence="5">The sequence shown here is derived from an EMBL/GenBank/DDBJ whole genome shotgun (WGS) entry which is preliminary data.</text>
</comment>
<comment type="subcellular location">
    <subcellularLocation>
        <location evidence="1">Cytoplasm</location>
    </subcellularLocation>
</comment>
<protein>
    <submittedName>
        <fullName evidence="5">Biogenesis of lysosome-related organelles complex 1 subunit 4-like protein</fullName>
    </submittedName>
</protein>
<dbReference type="CDD" id="cd00780">
    <property type="entry name" value="NTF2"/>
    <property type="match status" value="1"/>
</dbReference>
<dbReference type="PANTHER" id="PTHR16230">
    <property type="entry name" value="CAPPUCCINO"/>
    <property type="match status" value="1"/>
</dbReference>
<dbReference type="GO" id="GO:0005635">
    <property type="term" value="C:nuclear envelope"/>
    <property type="evidence" value="ECO:0007669"/>
    <property type="project" value="UniProtKB-ARBA"/>
</dbReference>
<accession>A0AAD3MRM0</accession>
<reference evidence="5" key="1">
    <citation type="submission" date="2022-08" db="EMBL/GenBank/DDBJ databases">
        <title>Genome sequencing of akame (Lates japonicus).</title>
        <authorList>
            <person name="Hashiguchi Y."/>
            <person name="Takahashi H."/>
        </authorList>
    </citation>
    <scope>NUCLEOTIDE SEQUENCE</scope>
    <source>
        <strain evidence="5">Kochi</strain>
    </source>
</reference>
<evidence type="ECO:0000259" key="4">
    <source>
        <dbReference type="PROSITE" id="PS50177"/>
    </source>
</evidence>
<evidence type="ECO:0000256" key="3">
    <source>
        <dbReference type="SAM" id="MobiDB-lite"/>
    </source>
</evidence>
<keyword evidence="2" id="KW-0963">Cytoplasm</keyword>
<dbReference type="InterPro" id="IPR018222">
    <property type="entry name" value="Nuclear_transport_factor_2_euk"/>
</dbReference>
<dbReference type="FunFam" id="3.10.450.50:FF:000005">
    <property type="entry name" value="Nuclear transport factor 2"/>
    <property type="match status" value="1"/>
</dbReference>
<dbReference type="PANTHER" id="PTHR16230:SF3">
    <property type="entry name" value="BIOGENESIS OF LYSOSOMAL ORGANELLES COMPLEX-1, SUBUNIT 4, CAPPUCCINO"/>
    <property type="match status" value="1"/>
</dbReference>
<sequence length="395" mass="44051">MDNRQVDRVGLLSPLEESSAEISRDSGIVSQSASSLSMVSDILSSGTVSQSASFGAAANVIPQSPSLNEAAEPGTTTDQQHDPEEDDEVLRRTALSYSSYIRATAGEEILCLEKSLEEMLTRVDEFVGMLDMIRNDTSQIVSENLPQIQQKSDEMRQIYRRIDKLEAFVKMVGANVSAMEEQVTQAEGELGTLPGAFKKILRTMSVPGFLNKPASPRRPAPHQRQEIPSVFRTDDYFTSQPEHPVRFVSTLTGQLTWKVRSKASQMECKKEIWQTCGEAFVSQYYQQFDCTNRMGLSSLYSDDACLTWEGTPYRGREAIGAKLVNLPFQRIAHAITEQDCQPTIDSCILIMVFGQLRVDDDPPMAFHQVFMLKCLNGAWACTNDVFRLGIHNIPV</sequence>
<dbReference type="Pfam" id="PF02136">
    <property type="entry name" value="NTF2"/>
    <property type="match status" value="1"/>
</dbReference>
<dbReference type="Proteomes" id="UP001279410">
    <property type="component" value="Unassembled WGS sequence"/>
</dbReference>
<dbReference type="InterPro" id="IPR032710">
    <property type="entry name" value="NTF2-like_dom_sf"/>
</dbReference>